<evidence type="ECO:0000256" key="6">
    <source>
        <dbReference type="PROSITE-ProRule" id="PRU00309"/>
    </source>
</evidence>
<dbReference type="InterPro" id="IPR027806">
    <property type="entry name" value="HARBI1_dom"/>
</dbReference>
<reference evidence="9" key="2">
    <citation type="submission" date="2025-09" db="UniProtKB">
        <authorList>
            <consortium name="Ensembl"/>
        </authorList>
    </citation>
    <scope>IDENTIFICATION</scope>
</reference>
<evidence type="ECO:0000256" key="7">
    <source>
        <dbReference type="SAM" id="MobiDB-lite"/>
    </source>
</evidence>
<dbReference type="PROSITE" id="PS50950">
    <property type="entry name" value="ZF_THAP"/>
    <property type="match status" value="1"/>
</dbReference>
<dbReference type="Proteomes" id="UP000265000">
    <property type="component" value="Unplaced"/>
</dbReference>
<evidence type="ECO:0000256" key="1">
    <source>
        <dbReference type="ARBA" id="ARBA00001968"/>
    </source>
</evidence>
<accession>A0A3Q2T4H3</accession>
<evidence type="ECO:0000313" key="9">
    <source>
        <dbReference type="Ensembl" id="ENSFHEP00000009058.1"/>
    </source>
</evidence>
<reference evidence="9" key="1">
    <citation type="submission" date="2025-08" db="UniProtKB">
        <authorList>
            <consortium name="Ensembl"/>
        </authorList>
    </citation>
    <scope>IDENTIFICATION</scope>
</reference>
<dbReference type="InterPro" id="IPR027805">
    <property type="entry name" value="Transposase_HTH_dom"/>
</dbReference>
<keyword evidence="10" id="KW-1185">Reference proteome</keyword>
<dbReference type="Ensembl" id="ENSFHET00000001125.1">
    <property type="protein sequence ID" value="ENSFHEP00000009058.1"/>
    <property type="gene ID" value="ENSFHEG00000010277.1"/>
</dbReference>
<keyword evidence="4" id="KW-0862">Zinc</keyword>
<dbReference type="Pfam" id="PF05485">
    <property type="entry name" value="THAP"/>
    <property type="match status" value="1"/>
</dbReference>
<dbReference type="GO" id="GO:0003677">
    <property type="term" value="F:DNA binding"/>
    <property type="evidence" value="ECO:0007669"/>
    <property type="project" value="UniProtKB-UniRule"/>
</dbReference>
<dbReference type="GeneTree" id="ENSGT00940000164656"/>
<evidence type="ECO:0000313" key="10">
    <source>
        <dbReference type="Proteomes" id="UP000265000"/>
    </source>
</evidence>
<keyword evidence="3 6" id="KW-0863">Zinc-finger</keyword>
<dbReference type="Pfam" id="PF13359">
    <property type="entry name" value="DDE_Tnp_4"/>
    <property type="match status" value="1"/>
</dbReference>
<dbReference type="STRING" id="8078.ENSFHEP00000009058"/>
<name>A0A3Q2T4H3_FUNHE</name>
<dbReference type="Pfam" id="PF13613">
    <property type="entry name" value="HTH_Tnp_4"/>
    <property type="match status" value="1"/>
</dbReference>
<feature type="region of interest" description="Disordered" evidence="7">
    <location>
        <begin position="108"/>
        <end position="133"/>
    </location>
</feature>
<dbReference type="AlphaFoldDB" id="A0A3Q2T4H3"/>
<dbReference type="InterPro" id="IPR006612">
    <property type="entry name" value="THAP_Znf"/>
</dbReference>
<proteinExistence type="predicted"/>
<evidence type="ECO:0000256" key="2">
    <source>
        <dbReference type="ARBA" id="ARBA00022723"/>
    </source>
</evidence>
<keyword evidence="5 6" id="KW-0238">DNA-binding</keyword>
<comment type="cofactor">
    <cofactor evidence="1">
        <name>a divalent metal cation</name>
        <dbReference type="ChEBI" id="CHEBI:60240"/>
    </cofactor>
</comment>
<dbReference type="PANTHER" id="PTHR23080">
    <property type="entry name" value="THAP DOMAIN PROTEIN"/>
    <property type="match status" value="1"/>
</dbReference>
<evidence type="ECO:0000259" key="8">
    <source>
        <dbReference type="PROSITE" id="PS50950"/>
    </source>
</evidence>
<feature type="compositionally biased region" description="Basic and acidic residues" evidence="7">
    <location>
        <begin position="113"/>
        <end position="122"/>
    </location>
</feature>
<dbReference type="GO" id="GO:0008270">
    <property type="term" value="F:zinc ion binding"/>
    <property type="evidence" value="ECO:0007669"/>
    <property type="project" value="UniProtKB-KW"/>
</dbReference>
<feature type="domain" description="THAP-type" evidence="8">
    <location>
        <begin position="1"/>
        <end position="97"/>
    </location>
</feature>
<sequence>MTSRKTGTICAVKGCHNNWYKRKAHMEQECFIHRPRKRDECGCKAPYDLHPPPKNEEYFRLWLKALNLKKPPKRPYVCSFHFVDKRPTEDHPIPEKWLGYEVPVNTPGGGVKRRAETDDDRTAPQSGSPTHKDGVTHWEVQALMDHTYISGEKKDVRDGEEPLTHAILKNDTSCVLYTGLSLSAFFDHVKYLETFYEADFKLHVMDQILMTMMKLKLNLLQGDLAEIFDVSQGLVSQILSYWIDTMEENMRIHVRWLPRRTIRSAVPQCFKETFPNTTCIVDCVETALQKPHKPDCMGVSCSHYYSSNTIKYLVAIAPCGLVMFISPAYGGRCSDRFIAQESGFLQYLRPGDEVMADRCFGIRDLLSETRVKLVLPAVTRKEGQLSDEDIAATRRIADVSMHVERVIRRLKVFKIVSQTVPINLEHKMDKILRICAALVNMQGEI</sequence>
<keyword evidence="2" id="KW-0479">Metal-binding</keyword>
<evidence type="ECO:0000256" key="3">
    <source>
        <dbReference type="ARBA" id="ARBA00022771"/>
    </source>
</evidence>
<protein>
    <submittedName>
        <fullName evidence="9">Uncharacterized LOC105927494</fullName>
    </submittedName>
</protein>
<evidence type="ECO:0000256" key="4">
    <source>
        <dbReference type="ARBA" id="ARBA00022833"/>
    </source>
</evidence>
<dbReference type="PANTHER" id="PTHR23080:SF143">
    <property type="entry name" value="SI:DKEY-56D12.4"/>
    <property type="match status" value="1"/>
</dbReference>
<evidence type="ECO:0000256" key="5">
    <source>
        <dbReference type="ARBA" id="ARBA00023125"/>
    </source>
</evidence>
<organism evidence="9 10">
    <name type="scientific">Fundulus heteroclitus</name>
    <name type="common">Killifish</name>
    <name type="synonym">Mummichog</name>
    <dbReference type="NCBI Taxonomy" id="8078"/>
    <lineage>
        <taxon>Eukaryota</taxon>
        <taxon>Metazoa</taxon>
        <taxon>Chordata</taxon>
        <taxon>Craniata</taxon>
        <taxon>Vertebrata</taxon>
        <taxon>Euteleostomi</taxon>
        <taxon>Actinopterygii</taxon>
        <taxon>Neopterygii</taxon>
        <taxon>Teleostei</taxon>
        <taxon>Neoteleostei</taxon>
        <taxon>Acanthomorphata</taxon>
        <taxon>Ovalentaria</taxon>
        <taxon>Atherinomorphae</taxon>
        <taxon>Cyprinodontiformes</taxon>
        <taxon>Fundulidae</taxon>
        <taxon>Fundulus</taxon>
    </lineage>
</organism>